<dbReference type="Proteomes" id="UP000011575">
    <property type="component" value="Unassembled WGS sequence"/>
</dbReference>
<feature type="domain" description="Thioredoxin" evidence="1">
    <location>
        <begin position="28"/>
        <end position="182"/>
    </location>
</feature>
<gene>
    <name evidence="2" type="ORF">C461_01487</name>
</gene>
<accession>M0PJA3</accession>
<keyword evidence="3" id="KW-1185">Reference proteome</keyword>
<sequence length="182" mass="20134">MGAAQPTRKEVPEMVDFDVVDLPEADHVEEGDTAPDFTRPLVNAEYWEDSALDDAVDEPTLLLFHPMDGAFQATYLYNAVDEHGWADDLQVLGLSISSPYAHKRLLAERGEGVRIFSDPGAGVVEEYGLDHDIDGMTGITETRPAVFLLDGDRTVDYAWVASEHPEFPDAEEIDDAIDRLVD</sequence>
<name>M0PJA3_9EURY</name>
<dbReference type="GO" id="GO:0016491">
    <property type="term" value="F:oxidoreductase activity"/>
    <property type="evidence" value="ECO:0007669"/>
    <property type="project" value="InterPro"/>
</dbReference>
<dbReference type="PROSITE" id="PS51352">
    <property type="entry name" value="THIOREDOXIN_2"/>
    <property type="match status" value="1"/>
</dbReference>
<reference evidence="2 3" key="1">
    <citation type="journal article" date="2014" name="PLoS Genet.">
        <title>Phylogenetically driven sequencing of extremely halophilic archaea reveals strategies for static and dynamic osmo-response.</title>
        <authorList>
            <person name="Becker E.A."/>
            <person name="Seitzer P.M."/>
            <person name="Tritt A."/>
            <person name="Larsen D."/>
            <person name="Krusor M."/>
            <person name="Yao A.I."/>
            <person name="Wu D."/>
            <person name="Madern D."/>
            <person name="Eisen J.A."/>
            <person name="Darling A.E."/>
            <person name="Facciotti M.T."/>
        </authorList>
    </citation>
    <scope>NUCLEOTIDE SEQUENCE [LARGE SCALE GENOMIC DNA]</scope>
    <source>
        <strain evidence="2 3">JCM 13560</strain>
    </source>
</reference>
<evidence type="ECO:0000259" key="1">
    <source>
        <dbReference type="PROSITE" id="PS51352"/>
    </source>
</evidence>
<dbReference type="Pfam" id="PF00578">
    <property type="entry name" value="AhpC-TSA"/>
    <property type="match status" value="1"/>
</dbReference>
<evidence type="ECO:0000313" key="2">
    <source>
        <dbReference type="EMBL" id="EMA70112.1"/>
    </source>
</evidence>
<dbReference type="InterPro" id="IPR036249">
    <property type="entry name" value="Thioredoxin-like_sf"/>
</dbReference>
<dbReference type="InterPro" id="IPR000866">
    <property type="entry name" value="AhpC/TSA"/>
</dbReference>
<dbReference type="STRING" id="1230454.C461_01487"/>
<dbReference type="Gene3D" id="3.40.30.10">
    <property type="entry name" value="Glutaredoxin"/>
    <property type="match status" value="1"/>
</dbReference>
<dbReference type="SUPFAM" id="SSF52833">
    <property type="entry name" value="Thioredoxin-like"/>
    <property type="match status" value="1"/>
</dbReference>
<dbReference type="InterPro" id="IPR013766">
    <property type="entry name" value="Thioredoxin_domain"/>
</dbReference>
<protein>
    <submittedName>
        <fullName evidence="2">Alkyl hydroperoxide reductase/ thiol specific antioxidant/ Mal allergen</fullName>
    </submittedName>
</protein>
<dbReference type="PATRIC" id="fig|1230454.4.peg.306"/>
<dbReference type="AlphaFoldDB" id="M0PJA3"/>
<comment type="caution">
    <text evidence="2">The sequence shown here is derived from an EMBL/GenBank/DDBJ whole genome shotgun (WGS) entry which is preliminary data.</text>
</comment>
<proteinExistence type="predicted"/>
<organism evidence="2 3">
    <name type="scientific">Halorubrum aidingense JCM 13560</name>
    <dbReference type="NCBI Taxonomy" id="1230454"/>
    <lineage>
        <taxon>Archaea</taxon>
        <taxon>Methanobacteriati</taxon>
        <taxon>Methanobacteriota</taxon>
        <taxon>Stenosarchaea group</taxon>
        <taxon>Halobacteria</taxon>
        <taxon>Halobacteriales</taxon>
        <taxon>Haloferacaceae</taxon>
        <taxon>Halorubrum</taxon>
    </lineage>
</organism>
<dbReference type="EMBL" id="AOJI01000011">
    <property type="protein sequence ID" value="EMA70112.1"/>
    <property type="molecule type" value="Genomic_DNA"/>
</dbReference>
<dbReference type="GO" id="GO:0016209">
    <property type="term" value="F:antioxidant activity"/>
    <property type="evidence" value="ECO:0007669"/>
    <property type="project" value="InterPro"/>
</dbReference>
<evidence type="ECO:0000313" key="3">
    <source>
        <dbReference type="Proteomes" id="UP000011575"/>
    </source>
</evidence>